<comment type="cofactor">
    <cofactor evidence="1">
        <name>pyridoxal 5'-phosphate</name>
        <dbReference type="ChEBI" id="CHEBI:597326"/>
    </cofactor>
</comment>
<gene>
    <name evidence="3" type="ORF">SAMN03080599_00038</name>
</gene>
<keyword evidence="1 3" id="KW-0032">Aminotransferase</keyword>
<evidence type="ECO:0000313" key="3">
    <source>
        <dbReference type="EMBL" id="SCZ76040.1"/>
    </source>
</evidence>
<dbReference type="EMBL" id="FMWL01000001">
    <property type="protein sequence ID" value="SCZ76040.1"/>
    <property type="molecule type" value="Genomic_DNA"/>
</dbReference>
<dbReference type="Gene3D" id="3.90.1150.10">
    <property type="entry name" value="Aspartate Aminotransferase, domain 1"/>
    <property type="match status" value="1"/>
</dbReference>
<accession>A0A1G5RQB8</accession>
<dbReference type="Proteomes" id="UP000199208">
    <property type="component" value="Unassembled WGS sequence"/>
</dbReference>
<dbReference type="RefSeq" id="WP_092588873.1">
    <property type="nucleotide sequence ID" value="NZ_FMWL01000001.1"/>
</dbReference>
<keyword evidence="1 3" id="KW-0808">Transferase</keyword>
<dbReference type="GO" id="GO:0008483">
    <property type="term" value="F:transaminase activity"/>
    <property type="evidence" value="ECO:0007669"/>
    <property type="project" value="UniProtKB-KW"/>
</dbReference>
<dbReference type="STRING" id="1120920.SAMN03080599_00038"/>
<dbReference type="InterPro" id="IPR015424">
    <property type="entry name" value="PyrdxlP-dep_Trfase"/>
</dbReference>
<name>A0A1G5RQB8_9FIRM</name>
<evidence type="ECO:0000256" key="1">
    <source>
        <dbReference type="RuleBase" id="RU000481"/>
    </source>
</evidence>
<dbReference type="NCBIfam" id="NF005593">
    <property type="entry name" value="PRK07324.1"/>
    <property type="match status" value="1"/>
</dbReference>
<dbReference type="SUPFAM" id="SSF53383">
    <property type="entry name" value="PLP-dependent transferases"/>
    <property type="match status" value="1"/>
</dbReference>
<dbReference type="OrthoDB" id="9802328at2"/>
<comment type="similarity">
    <text evidence="1">Belongs to the class-I pyridoxal-phosphate-dependent aminotransferase family.</text>
</comment>
<organism evidence="3 4">
    <name type="scientific">Acidaminobacter hydrogenoformans DSM 2784</name>
    <dbReference type="NCBI Taxonomy" id="1120920"/>
    <lineage>
        <taxon>Bacteria</taxon>
        <taxon>Bacillati</taxon>
        <taxon>Bacillota</taxon>
        <taxon>Clostridia</taxon>
        <taxon>Peptostreptococcales</taxon>
        <taxon>Acidaminobacteraceae</taxon>
        <taxon>Acidaminobacter</taxon>
    </lineage>
</organism>
<reference evidence="3 4" key="1">
    <citation type="submission" date="2016-10" db="EMBL/GenBank/DDBJ databases">
        <authorList>
            <person name="de Groot N.N."/>
        </authorList>
    </citation>
    <scope>NUCLEOTIDE SEQUENCE [LARGE SCALE GENOMIC DNA]</scope>
    <source>
        <strain evidence="3 4">DSM 2784</strain>
    </source>
</reference>
<feature type="domain" description="Aminotransferase class I/classII large" evidence="2">
    <location>
        <begin position="47"/>
        <end position="358"/>
    </location>
</feature>
<dbReference type="EC" id="2.6.1.-" evidence="1"/>
<dbReference type="Pfam" id="PF00155">
    <property type="entry name" value="Aminotran_1_2"/>
    <property type="match status" value="1"/>
</dbReference>
<dbReference type="CDD" id="cd00609">
    <property type="entry name" value="AAT_like"/>
    <property type="match status" value="1"/>
</dbReference>
<protein>
    <recommendedName>
        <fullName evidence="1">Aminotransferase</fullName>
        <ecNumber evidence="1">2.6.1.-</ecNumber>
    </recommendedName>
</protein>
<dbReference type="PROSITE" id="PS00105">
    <property type="entry name" value="AA_TRANSFER_CLASS_1"/>
    <property type="match status" value="1"/>
</dbReference>
<dbReference type="InterPro" id="IPR004839">
    <property type="entry name" value="Aminotransferase_I/II_large"/>
</dbReference>
<dbReference type="PANTHER" id="PTHR43510:SF1">
    <property type="entry name" value="AMINOTRANSFERASE FUNCTION, HYPOTHETICAL (EUROFUNG)"/>
    <property type="match status" value="1"/>
</dbReference>
<dbReference type="PANTHER" id="PTHR43510">
    <property type="entry name" value="AMINOTRANSFERASE FUNCTION, HYPOTHETICAL (EUROFUNG)"/>
    <property type="match status" value="1"/>
</dbReference>
<evidence type="ECO:0000259" key="2">
    <source>
        <dbReference type="Pfam" id="PF00155"/>
    </source>
</evidence>
<dbReference type="AlphaFoldDB" id="A0A1G5RQB8"/>
<dbReference type="InterPro" id="IPR015422">
    <property type="entry name" value="PyrdxlP-dep_Trfase_small"/>
</dbReference>
<proteinExistence type="inferred from homology"/>
<dbReference type="InterPro" id="IPR015421">
    <property type="entry name" value="PyrdxlP-dep_Trfase_major"/>
</dbReference>
<sequence>MQIQPFGVERWMDLYETKCKYNLAETCVDSMSLSDLEALVGKPGALDHLIKTTRMTYGEIPGNKHFREGVASLYKNVDPDNVLSTNGAIGANFLALYTLVNPGDEVVVIVPTYQQHTSIPESLGAKVKTVALKEESNFIPDLSELRRAVTASTKLICFNNPNNPTGALIDPQTLQGIVDIAKNQDAWLLCDEVYRHLSHDNTYPPSVVELYEKGISTGSMSKVFSLAGLRLGWLAAPKEIIEAAYDIRHYNMISCGKIDEIIGAFALEHKSEILARSKAILAENLSILDAWVQNEPHFHYVRPAAGTTALLYFDMMLSSTDFCHDLMEKEGVMLTPGDCFDMGRCVRIGYAYGTEELKSGLEALSRYLRSYDTPA</sequence>
<evidence type="ECO:0000313" key="4">
    <source>
        <dbReference type="Proteomes" id="UP000199208"/>
    </source>
</evidence>
<dbReference type="InterPro" id="IPR004838">
    <property type="entry name" value="NHTrfase_class1_PyrdxlP-BS"/>
</dbReference>
<keyword evidence="4" id="KW-1185">Reference proteome</keyword>
<dbReference type="Gene3D" id="3.40.640.10">
    <property type="entry name" value="Type I PLP-dependent aspartate aminotransferase-like (Major domain)"/>
    <property type="match status" value="1"/>
</dbReference>
<dbReference type="GO" id="GO:0030170">
    <property type="term" value="F:pyridoxal phosphate binding"/>
    <property type="evidence" value="ECO:0007669"/>
    <property type="project" value="InterPro"/>
</dbReference>